<name>A0A7V9ACS7_9BACT</name>
<feature type="transmembrane region" description="Helical" evidence="1">
    <location>
        <begin position="87"/>
        <end position="108"/>
    </location>
</feature>
<keyword evidence="1" id="KW-1133">Transmembrane helix</keyword>
<evidence type="ECO:0000313" key="3">
    <source>
        <dbReference type="Proteomes" id="UP000542342"/>
    </source>
</evidence>
<feature type="transmembrane region" description="Helical" evidence="1">
    <location>
        <begin position="133"/>
        <end position="157"/>
    </location>
</feature>
<reference evidence="2 3" key="1">
    <citation type="submission" date="2020-07" db="EMBL/GenBank/DDBJ databases">
        <title>Thermogemmata thermophila gen. nov., sp. nov., a novel moderate thermophilic planctomycete from a Kamchatka hot spring.</title>
        <authorList>
            <person name="Elcheninov A.G."/>
            <person name="Podosokorskaya O.A."/>
            <person name="Kovaleva O.L."/>
            <person name="Novikov A."/>
            <person name="Bonch-Osmolovskaya E.A."/>
            <person name="Toshchakov S.V."/>
            <person name="Kublanov I.V."/>
        </authorList>
    </citation>
    <scope>NUCLEOTIDE SEQUENCE [LARGE SCALE GENOMIC DNA]</scope>
    <source>
        <strain evidence="2 3">2918</strain>
    </source>
</reference>
<dbReference type="Proteomes" id="UP000542342">
    <property type="component" value="Unassembled WGS sequence"/>
</dbReference>
<comment type="caution">
    <text evidence="2">The sequence shown here is derived from an EMBL/GenBank/DDBJ whole genome shotgun (WGS) entry which is preliminary data.</text>
</comment>
<feature type="transmembrane region" description="Helical" evidence="1">
    <location>
        <begin position="12"/>
        <end position="30"/>
    </location>
</feature>
<dbReference type="EMBL" id="JACEFB010000010">
    <property type="protein sequence ID" value="MBA2227077.1"/>
    <property type="molecule type" value="Genomic_DNA"/>
</dbReference>
<feature type="transmembrane region" description="Helical" evidence="1">
    <location>
        <begin position="169"/>
        <end position="189"/>
    </location>
</feature>
<accession>A0A7V9ACS7</accession>
<proteinExistence type="predicted"/>
<dbReference type="RefSeq" id="WP_194538822.1">
    <property type="nucleotide sequence ID" value="NZ_JACEFB010000010.1"/>
</dbReference>
<dbReference type="AlphaFoldDB" id="A0A7V9ACS7"/>
<evidence type="ECO:0000256" key="1">
    <source>
        <dbReference type="SAM" id="Phobius"/>
    </source>
</evidence>
<protein>
    <submittedName>
        <fullName evidence="2">Uncharacterized protein</fullName>
    </submittedName>
</protein>
<organism evidence="2 3">
    <name type="scientific">Thermogemmata fonticola</name>
    <dbReference type="NCBI Taxonomy" id="2755323"/>
    <lineage>
        <taxon>Bacteria</taxon>
        <taxon>Pseudomonadati</taxon>
        <taxon>Planctomycetota</taxon>
        <taxon>Planctomycetia</taxon>
        <taxon>Gemmatales</taxon>
        <taxon>Gemmataceae</taxon>
        <taxon>Thermogemmata</taxon>
    </lineage>
</organism>
<evidence type="ECO:0000313" key="2">
    <source>
        <dbReference type="EMBL" id="MBA2227077.1"/>
    </source>
</evidence>
<keyword evidence="1" id="KW-0472">Membrane</keyword>
<keyword evidence="3" id="KW-1185">Reference proteome</keyword>
<feature type="transmembrane region" description="Helical" evidence="1">
    <location>
        <begin position="50"/>
        <end position="67"/>
    </location>
</feature>
<keyword evidence="1" id="KW-0812">Transmembrane</keyword>
<sequence length="200" mass="22994">MPGWRDTLDLIAGIGFLIISLRVVITYKRVARCTADYWRRSATWLEKQPWIALLLGFLMGGISSLVATSATLEITGKFFILGWRDMLINLIAGVVSIFIFLYMVMMIVQYKQFARYLADSCRYWATWREKQPWLTLTLGLLACVMSVLLAVSVAFNMGKFFMVAWVDTLLNLFVVIFFLIISLSIFIKYKQVRKEASRDG</sequence>
<gene>
    <name evidence="2" type="ORF">H0921_13010</name>
</gene>